<feature type="chain" id="PRO_5002098157" evidence="1">
    <location>
        <begin position="22"/>
        <end position="170"/>
    </location>
</feature>
<accession>A0A0B3SQQ2</accession>
<evidence type="ECO:0000256" key="1">
    <source>
        <dbReference type="SAM" id="SignalP"/>
    </source>
</evidence>
<reference evidence="2 3" key="1">
    <citation type="submission" date="2014-10" db="EMBL/GenBank/DDBJ databases">
        <title>Genome sequence of Ponticoccus sp. strain UMTAT08 isolated from clonal culture of toxic dinoflagellate Alexandrium tamiyavanichii.</title>
        <authorList>
            <person name="Gan H.Y."/>
            <person name="Muhd D.-D."/>
            <person name="Mohd Noor M.E."/>
            <person name="Yeong Y.S."/>
            <person name="Usup G."/>
        </authorList>
    </citation>
    <scope>NUCLEOTIDE SEQUENCE [LARGE SCALE GENOMIC DNA]</scope>
    <source>
        <strain evidence="2 3">UMTAT08</strain>
    </source>
</reference>
<feature type="signal peptide" evidence="1">
    <location>
        <begin position="1"/>
        <end position="21"/>
    </location>
</feature>
<dbReference type="OrthoDB" id="7862771at2"/>
<evidence type="ECO:0000313" key="3">
    <source>
        <dbReference type="Proteomes" id="UP000030960"/>
    </source>
</evidence>
<dbReference type="Proteomes" id="UP000030960">
    <property type="component" value="Unassembled WGS sequence"/>
</dbReference>
<keyword evidence="3" id="KW-1185">Reference proteome</keyword>
<dbReference type="AlphaFoldDB" id="A0A0B3SQQ2"/>
<dbReference type="EMBL" id="JSUQ01000010">
    <property type="protein sequence ID" value="KHQ52759.1"/>
    <property type="molecule type" value="Genomic_DNA"/>
</dbReference>
<protein>
    <submittedName>
        <fullName evidence="2">DNA uptake lipoprotein</fullName>
    </submittedName>
</protein>
<keyword evidence="2" id="KW-0449">Lipoprotein</keyword>
<dbReference type="InterPro" id="IPR011990">
    <property type="entry name" value="TPR-like_helical_dom_sf"/>
</dbReference>
<dbReference type="SUPFAM" id="SSF48452">
    <property type="entry name" value="TPR-like"/>
    <property type="match status" value="1"/>
</dbReference>
<dbReference type="RefSeq" id="WP_043142463.1">
    <property type="nucleotide sequence ID" value="NZ_JSUQ01000010.1"/>
</dbReference>
<keyword evidence="1" id="KW-0732">Signal</keyword>
<proteinExistence type="predicted"/>
<organism evidence="2 3">
    <name type="scientific">Mameliella alba</name>
    <dbReference type="NCBI Taxonomy" id="561184"/>
    <lineage>
        <taxon>Bacteria</taxon>
        <taxon>Pseudomonadati</taxon>
        <taxon>Pseudomonadota</taxon>
        <taxon>Alphaproteobacteria</taxon>
        <taxon>Rhodobacterales</taxon>
        <taxon>Roseobacteraceae</taxon>
        <taxon>Mameliella</taxon>
    </lineage>
</organism>
<name>A0A0B3SQQ2_9RHOB</name>
<sequence>MMMGRVMPALMALGVMLPLAACDTAEGNASGFRKNYFVARSALEEGDYGQANRQYARLMSSAGPFLPRIQLEYAHSLLRAGDYAQAADLAEGMAMSSEGAASAAALAVAATARHELGLAALAKGDRQGGKAQLERAQVAMTQVLDTHPELDPLGSLAGRQASIAVRLRAL</sequence>
<comment type="caution">
    <text evidence="2">The sequence shown here is derived from an EMBL/GenBank/DDBJ whole genome shotgun (WGS) entry which is preliminary data.</text>
</comment>
<gene>
    <name evidence="2" type="ORF">OA50_02796</name>
</gene>
<dbReference type="Gene3D" id="1.25.40.10">
    <property type="entry name" value="Tetratricopeptide repeat domain"/>
    <property type="match status" value="1"/>
</dbReference>
<evidence type="ECO:0000313" key="2">
    <source>
        <dbReference type="EMBL" id="KHQ52759.1"/>
    </source>
</evidence>